<dbReference type="Gene3D" id="3.40.50.1010">
    <property type="entry name" value="5'-nuclease"/>
    <property type="match status" value="1"/>
</dbReference>
<dbReference type="SMART" id="SM00670">
    <property type="entry name" value="PINc"/>
    <property type="match status" value="1"/>
</dbReference>
<dbReference type="Pfam" id="PF13638">
    <property type="entry name" value="PIN_4"/>
    <property type="match status" value="1"/>
</dbReference>
<evidence type="ECO:0000256" key="2">
    <source>
        <dbReference type="ARBA" id="ARBA00022840"/>
    </source>
</evidence>
<dbReference type="CDD" id="cd09883">
    <property type="entry name" value="PIN_VapC_PhoHL-ATPase"/>
    <property type="match status" value="1"/>
</dbReference>
<dbReference type="InterPro" id="IPR029060">
    <property type="entry name" value="PIN-like_dom_sf"/>
</dbReference>
<evidence type="ECO:0000313" key="5">
    <source>
        <dbReference type="EMBL" id="MCR1898511.1"/>
    </source>
</evidence>
<dbReference type="InterPro" id="IPR051451">
    <property type="entry name" value="PhoH2-like"/>
</dbReference>
<dbReference type="EMBL" id="JANKAS010000004">
    <property type="protein sequence ID" value="MCR1898511.1"/>
    <property type="molecule type" value="Genomic_DNA"/>
</dbReference>
<dbReference type="FunFam" id="3.40.50.300:FF:000013">
    <property type="entry name" value="PhoH family ATPase"/>
    <property type="match status" value="1"/>
</dbReference>
<evidence type="ECO:0000256" key="3">
    <source>
        <dbReference type="ARBA" id="ARBA00046345"/>
    </source>
</evidence>
<protein>
    <submittedName>
        <fullName evidence="5">PhoH family protein</fullName>
    </submittedName>
</protein>
<feature type="domain" description="PIN" evidence="4">
    <location>
        <begin position="3"/>
        <end position="135"/>
    </location>
</feature>
<dbReference type="InterPro" id="IPR027417">
    <property type="entry name" value="P-loop_NTPase"/>
</dbReference>
<dbReference type="GO" id="GO:0005829">
    <property type="term" value="C:cytosol"/>
    <property type="evidence" value="ECO:0007669"/>
    <property type="project" value="TreeGrafter"/>
</dbReference>
<sequence length="443" mass="50138">MKKTFVLDTSVLLEDPNALYQFQDNEIIIPIVVLEELDGKKRLENQLGRNARQVSRELDKLRERGDLQTGVTLEGGGCIKVEINHKHLTAVKEYFPQVTNDNRILAVAFNLMEERKNQEDAEKVILVSKDILVRVKAHALGIIAQDYMAGRMVPKREYYQGYITLEVPSSLINDIYSHGKINLPEEYFELYDFYPHEFIILKDQEGGSQSAVTYYEYDTMALRLMPFPTQDVWGIHPRNLQQKMAIELLLNEDIPLVTLTGKAGTGKTLLALAAGLYKTEDLNVYKKLLVAKPIVPMGKDIGYLPGDKDQKLKPWIQPIYDNLEYIFGDYKGGAGDILVGLRKIAIEPLTFIRGRSIPQQFIIIDEAQNLTKHEIKTIISRVGEGSKVVLIGDPEQIDNPYLDSCNNGLTYVVEKLKEYPEAGHVTFTKGERSRLAQLAADVL</sequence>
<organism evidence="5 6">
    <name type="scientific">Irregularibacter muris</name>
    <dbReference type="NCBI Taxonomy" id="1796619"/>
    <lineage>
        <taxon>Bacteria</taxon>
        <taxon>Bacillati</taxon>
        <taxon>Bacillota</taxon>
        <taxon>Clostridia</taxon>
        <taxon>Eubacteriales</taxon>
        <taxon>Eubacteriaceae</taxon>
        <taxon>Irregularibacter</taxon>
    </lineage>
</organism>
<reference evidence="5" key="1">
    <citation type="submission" date="2022-07" db="EMBL/GenBank/DDBJ databases">
        <title>Enhanced cultured diversity of the mouse gut microbiota enables custom-made synthetic communities.</title>
        <authorList>
            <person name="Afrizal A."/>
        </authorList>
    </citation>
    <scope>NUCLEOTIDE SEQUENCE</scope>
    <source>
        <strain evidence="5">DSM 28593</strain>
    </source>
</reference>
<keyword evidence="1" id="KW-0547">Nucleotide-binding</keyword>
<dbReference type="Gene3D" id="3.40.50.300">
    <property type="entry name" value="P-loop containing nucleotide triphosphate hydrolases"/>
    <property type="match status" value="1"/>
</dbReference>
<name>A0AAE3HE77_9FIRM</name>
<keyword evidence="6" id="KW-1185">Reference proteome</keyword>
<dbReference type="PANTHER" id="PTHR30473:SF2">
    <property type="entry name" value="PIN DOMAIN-CONTAINING PROTEIN"/>
    <property type="match status" value="1"/>
</dbReference>
<dbReference type="SUPFAM" id="SSF88723">
    <property type="entry name" value="PIN domain-like"/>
    <property type="match status" value="1"/>
</dbReference>
<dbReference type="FunFam" id="3.40.50.1010:FF:000007">
    <property type="entry name" value="PhoH family protein"/>
    <property type="match status" value="1"/>
</dbReference>
<dbReference type="SUPFAM" id="SSF52540">
    <property type="entry name" value="P-loop containing nucleoside triphosphate hydrolases"/>
    <property type="match status" value="1"/>
</dbReference>
<proteinExistence type="inferred from homology"/>
<dbReference type="InterPro" id="IPR003714">
    <property type="entry name" value="PhoH"/>
</dbReference>
<dbReference type="PANTHER" id="PTHR30473">
    <property type="entry name" value="PROTEIN PHOH"/>
    <property type="match status" value="1"/>
</dbReference>
<comment type="similarity">
    <text evidence="3">In the N-terminal section; belongs to the PINc/VapC protein family.</text>
</comment>
<gene>
    <name evidence="5" type="ORF">NSA47_05835</name>
</gene>
<dbReference type="Pfam" id="PF02562">
    <property type="entry name" value="PhoH"/>
    <property type="match status" value="1"/>
</dbReference>
<dbReference type="AlphaFoldDB" id="A0AAE3HE77"/>
<dbReference type="InterPro" id="IPR002716">
    <property type="entry name" value="PIN_dom"/>
</dbReference>
<accession>A0AAE3HE77</accession>
<dbReference type="Proteomes" id="UP001205748">
    <property type="component" value="Unassembled WGS sequence"/>
</dbReference>
<evidence type="ECO:0000256" key="1">
    <source>
        <dbReference type="ARBA" id="ARBA00022741"/>
    </source>
</evidence>
<evidence type="ECO:0000259" key="4">
    <source>
        <dbReference type="SMART" id="SM00670"/>
    </source>
</evidence>
<keyword evidence="2" id="KW-0067">ATP-binding</keyword>
<evidence type="ECO:0000313" key="6">
    <source>
        <dbReference type="Proteomes" id="UP001205748"/>
    </source>
</evidence>
<comment type="caution">
    <text evidence="5">The sequence shown here is derived from an EMBL/GenBank/DDBJ whole genome shotgun (WGS) entry which is preliminary data.</text>
</comment>
<dbReference type="RefSeq" id="WP_257529986.1">
    <property type="nucleotide sequence ID" value="NZ_JANKAS010000004.1"/>
</dbReference>
<dbReference type="GO" id="GO:0005524">
    <property type="term" value="F:ATP binding"/>
    <property type="evidence" value="ECO:0007669"/>
    <property type="project" value="UniProtKB-KW"/>
</dbReference>